<keyword evidence="3" id="KW-1185">Reference proteome</keyword>
<gene>
    <name evidence="2" type="ORF">SAMN06265368_4394</name>
</gene>
<sequence>MNFAEQPEDIPHLFAKFWNEKDAHALASLFVEDADFVNVVGLWWHNRQDIEKAHHYGLTTFFRASTLVVRRTKLRQVNDDVAIVHARFKLSDQLDPDGQTLEPRFAILVFVAQRFDTGWQVITAQNTDIVPGMETNVVRDNTITPMDYRKPQD</sequence>
<name>A0A285PJ35_9HYPH</name>
<organism evidence="2 3">
    <name type="scientific">Cohaesibacter gelatinilyticus</name>
    <dbReference type="NCBI Taxonomy" id="372072"/>
    <lineage>
        <taxon>Bacteria</taxon>
        <taxon>Pseudomonadati</taxon>
        <taxon>Pseudomonadota</taxon>
        <taxon>Alphaproteobacteria</taxon>
        <taxon>Hyphomicrobiales</taxon>
        <taxon>Cohaesibacteraceae</taxon>
    </lineage>
</organism>
<dbReference type="NCBIfam" id="TIGR02246">
    <property type="entry name" value="SgcJ/EcaC family oxidoreductase"/>
    <property type="match status" value="1"/>
</dbReference>
<dbReference type="Pfam" id="PF14534">
    <property type="entry name" value="DUF4440"/>
    <property type="match status" value="1"/>
</dbReference>
<evidence type="ECO:0000313" key="3">
    <source>
        <dbReference type="Proteomes" id="UP000219439"/>
    </source>
</evidence>
<evidence type="ECO:0000313" key="2">
    <source>
        <dbReference type="EMBL" id="SNZ21277.1"/>
    </source>
</evidence>
<dbReference type="RefSeq" id="WP_097155654.1">
    <property type="nucleotide sequence ID" value="NZ_OBEL01000007.1"/>
</dbReference>
<feature type="domain" description="DUF4440" evidence="1">
    <location>
        <begin position="16"/>
        <end position="121"/>
    </location>
</feature>
<proteinExistence type="predicted"/>
<dbReference type="InterPro" id="IPR011944">
    <property type="entry name" value="Steroid_delta5-4_isomerase"/>
</dbReference>
<dbReference type="InterPro" id="IPR027843">
    <property type="entry name" value="DUF4440"/>
</dbReference>
<dbReference type="AlphaFoldDB" id="A0A285PJ35"/>
<dbReference type="InterPro" id="IPR032710">
    <property type="entry name" value="NTF2-like_dom_sf"/>
</dbReference>
<protein>
    <recommendedName>
        <fullName evidence="1">DUF4440 domain-containing protein</fullName>
    </recommendedName>
</protein>
<dbReference type="SUPFAM" id="SSF54427">
    <property type="entry name" value="NTF2-like"/>
    <property type="match status" value="1"/>
</dbReference>
<dbReference type="Gene3D" id="3.10.450.50">
    <property type="match status" value="1"/>
</dbReference>
<dbReference type="EMBL" id="OBEL01000007">
    <property type="protein sequence ID" value="SNZ21277.1"/>
    <property type="molecule type" value="Genomic_DNA"/>
</dbReference>
<accession>A0A285PJ35</accession>
<evidence type="ECO:0000259" key="1">
    <source>
        <dbReference type="Pfam" id="PF14534"/>
    </source>
</evidence>
<dbReference type="Proteomes" id="UP000219439">
    <property type="component" value="Unassembled WGS sequence"/>
</dbReference>
<dbReference type="OrthoDB" id="122531at2"/>
<reference evidence="2 3" key="1">
    <citation type="submission" date="2017-09" db="EMBL/GenBank/DDBJ databases">
        <authorList>
            <person name="Ehlers B."/>
            <person name="Leendertz F.H."/>
        </authorList>
    </citation>
    <scope>NUCLEOTIDE SEQUENCE [LARGE SCALE GENOMIC DNA]</scope>
    <source>
        <strain evidence="2 3">DSM 18289</strain>
    </source>
</reference>